<dbReference type="InterPro" id="IPR016169">
    <property type="entry name" value="FAD-bd_PCMH_sub2"/>
</dbReference>
<comment type="similarity">
    <text evidence="1">Belongs to the oxygen-dependent FAD-linked oxidoreductase family.</text>
</comment>
<comment type="caution">
    <text evidence="6">The sequence shown here is derived from an EMBL/GenBank/DDBJ whole genome shotgun (WGS) entry which is preliminary data.</text>
</comment>
<evidence type="ECO:0000313" key="7">
    <source>
        <dbReference type="Proteomes" id="UP000282582"/>
    </source>
</evidence>
<dbReference type="GO" id="GO:0071949">
    <property type="term" value="F:FAD binding"/>
    <property type="evidence" value="ECO:0007669"/>
    <property type="project" value="InterPro"/>
</dbReference>
<evidence type="ECO:0000256" key="4">
    <source>
        <dbReference type="SAM" id="SignalP"/>
    </source>
</evidence>
<keyword evidence="4" id="KW-0732">Signal</keyword>
<proteinExistence type="inferred from homology"/>
<dbReference type="PANTHER" id="PTHR13878">
    <property type="entry name" value="GULONOLACTONE OXIDASE"/>
    <property type="match status" value="1"/>
</dbReference>
<dbReference type="GO" id="GO:0016491">
    <property type="term" value="F:oxidoreductase activity"/>
    <property type="evidence" value="ECO:0007669"/>
    <property type="project" value="UniProtKB-KW"/>
</dbReference>
<dbReference type="InterPro" id="IPR050432">
    <property type="entry name" value="FAD-linked_Oxidoreductases_BP"/>
</dbReference>
<evidence type="ECO:0000256" key="2">
    <source>
        <dbReference type="ARBA" id="ARBA00023002"/>
    </source>
</evidence>
<dbReference type="PANTHER" id="PTHR13878:SF91">
    <property type="entry name" value="FAD BINDING DOMAIN PROTEIN (AFU_ORTHOLOGUE AFUA_6G12070)-RELATED"/>
    <property type="match status" value="1"/>
</dbReference>
<feature type="region of interest" description="Disordered" evidence="3">
    <location>
        <begin position="77"/>
        <end position="98"/>
    </location>
</feature>
<feature type="signal peptide" evidence="4">
    <location>
        <begin position="1"/>
        <end position="18"/>
    </location>
</feature>
<feature type="chain" id="PRO_5018205227" description="FAD-binding PCMH-type domain-containing protein" evidence="4">
    <location>
        <begin position="19"/>
        <end position="681"/>
    </location>
</feature>
<sequence>MVLKHVGLLLCSALFIQAQHGTSSPATSTTATSTTSPEATLTPSSGSVPLFPFEEQQWSQASLDKLRGPQRRLFAFDKTSVTHDTQKRNPPASGLGSHAGVEARCKVYPGDPAWPSLGEWELLNKTLDSVLIKGVPAADVCYFNGTARHHEGACAKLAANWTSSYAHLDDPIEIFSPVYQGLTCQPPSWYDSGGCTQGGYPTYTVNVSTTAQLQVAVNFARNQGLRFVIKNTGHDFSGKSGGAGSLSVWVHNLKDIAYFPSYNDATTDYSGPAFKVGAGVQVYEIYAAARDHGLVTVGGEGQTVGAMGGYVQGGGHSPLSSLLGMAADQVLNYEVVTADGRFVTANAKENSDLFWALRGGGGSTFGVVTSAVIKAHPDMKVISTTFSFGTNSVSHEAFWAGFRAYLNYFPTNVAHGTYSYFFILPSSNDLTFLMQPFFAPNMSKTDTELLLAPWMNELSELGIDIKPEYKEYSTFWDAWNASFPLEAIEKTHVASASRLWPRTNWDNETILNTTFDAIRSSAEAGLTTIAFNQAPTWAAGGKQDTAVNPAWRETLCHMISSVSWPMYASTEEQMEIRHNFTFNHMQRWRDASPGAGSYLSESDRLEPNFQWAFYGSYYPKLLDLKRKFDPKNVFWAATAVGSEFFQVESVDGLPNENGPLCKKADPSLYVAEGPDWVPSEW</sequence>
<dbReference type="Pfam" id="PF08031">
    <property type="entry name" value="BBE"/>
    <property type="match status" value="1"/>
</dbReference>
<evidence type="ECO:0000313" key="6">
    <source>
        <dbReference type="EMBL" id="RMY10722.1"/>
    </source>
</evidence>
<organism evidence="6 7">
    <name type="scientific">Hortaea werneckii</name>
    <name type="common">Black yeast</name>
    <name type="synonym">Cladosporium werneckii</name>
    <dbReference type="NCBI Taxonomy" id="91943"/>
    <lineage>
        <taxon>Eukaryota</taxon>
        <taxon>Fungi</taxon>
        <taxon>Dikarya</taxon>
        <taxon>Ascomycota</taxon>
        <taxon>Pezizomycotina</taxon>
        <taxon>Dothideomycetes</taxon>
        <taxon>Dothideomycetidae</taxon>
        <taxon>Mycosphaerellales</taxon>
        <taxon>Teratosphaeriaceae</taxon>
        <taxon>Hortaea</taxon>
    </lineage>
</organism>
<keyword evidence="2" id="KW-0560">Oxidoreductase</keyword>
<dbReference type="Pfam" id="PF01565">
    <property type="entry name" value="FAD_binding_4"/>
    <property type="match status" value="1"/>
</dbReference>
<accession>A0A3M6Z6Q3</accession>
<reference evidence="6 7" key="1">
    <citation type="journal article" date="2018" name="BMC Genomics">
        <title>Genomic evidence for intraspecific hybridization in a clonal and extremely halotolerant yeast.</title>
        <authorList>
            <person name="Gostincar C."/>
            <person name="Stajich J.E."/>
            <person name="Zupancic J."/>
            <person name="Zalar P."/>
            <person name="Gunde-Cimerman N."/>
        </authorList>
    </citation>
    <scope>NUCLEOTIDE SEQUENCE [LARGE SCALE GENOMIC DNA]</scope>
    <source>
        <strain evidence="6 7">EXF-6654</strain>
    </source>
</reference>
<feature type="region of interest" description="Disordered" evidence="3">
    <location>
        <begin position="22"/>
        <end position="46"/>
    </location>
</feature>
<feature type="compositionally biased region" description="Low complexity" evidence="3">
    <location>
        <begin position="22"/>
        <end position="45"/>
    </location>
</feature>
<evidence type="ECO:0000259" key="5">
    <source>
        <dbReference type="PROSITE" id="PS51387"/>
    </source>
</evidence>
<dbReference type="AlphaFoldDB" id="A0A3M6Z6Q3"/>
<dbReference type="PROSITE" id="PS51387">
    <property type="entry name" value="FAD_PCMH"/>
    <property type="match status" value="1"/>
</dbReference>
<dbReference type="InterPro" id="IPR016166">
    <property type="entry name" value="FAD-bd_PCMH"/>
</dbReference>
<evidence type="ECO:0000256" key="1">
    <source>
        <dbReference type="ARBA" id="ARBA00005466"/>
    </source>
</evidence>
<dbReference type="EMBL" id="QWIK01000204">
    <property type="protein sequence ID" value="RMY10722.1"/>
    <property type="molecule type" value="Genomic_DNA"/>
</dbReference>
<dbReference type="SUPFAM" id="SSF56176">
    <property type="entry name" value="FAD-binding/transporter-associated domain-like"/>
    <property type="match status" value="1"/>
</dbReference>
<feature type="domain" description="FAD-binding PCMH-type" evidence="5">
    <location>
        <begin position="197"/>
        <end position="378"/>
    </location>
</feature>
<name>A0A3M6Z6Q3_HORWE</name>
<dbReference type="Proteomes" id="UP000282582">
    <property type="component" value="Unassembled WGS sequence"/>
</dbReference>
<evidence type="ECO:0000256" key="3">
    <source>
        <dbReference type="SAM" id="MobiDB-lite"/>
    </source>
</evidence>
<gene>
    <name evidence="6" type="ORF">D0868_03540</name>
</gene>
<dbReference type="InterPro" id="IPR006094">
    <property type="entry name" value="Oxid_FAD_bind_N"/>
</dbReference>
<dbReference type="InterPro" id="IPR012951">
    <property type="entry name" value="BBE"/>
</dbReference>
<dbReference type="VEuPathDB" id="FungiDB:BTJ68_07714"/>
<protein>
    <recommendedName>
        <fullName evidence="5">FAD-binding PCMH-type domain-containing protein</fullName>
    </recommendedName>
</protein>
<dbReference type="Gene3D" id="3.30.465.10">
    <property type="match status" value="2"/>
</dbReference>
<dbReference type="InterPro" id="IPR036318">
    <property type="entry name" value="FAD-bd_PCMH-like_sf"/>
</dbReference>